<dbReference type="EC" id="2.4.1.-" evidence="6"/>
<dbReference type="PANTHER" id="PTHR43630">
    <property type="entry name" value="POLY-BETA-1,6-N-ACETYL-D-GLUCOSAMINE SYNTHASE"/>
    <property type="match status" value="1"/>
</dbReference>
<dbReference type="Proteomes" id="UP000255113">
    <property type="component" value="Unassembled WGS sequence"/>
</dbReference>
<reference evidence="6 8" key="1">
    <citation type="submission" date="2018-06" db="EMBL/GenBank/DDBJ databases">
        <authorList>
            <consortium name="Pathogen Informatics"/>
            <person name="Doyle S."/>
        </authorList>
    </citation>
    <scope>NUCLEOTIDE SEQUENCE [LARGE SCALE GENOMIC DNA]</scope>
    <source>
        <strain evidence="6 8">NCTC11188</strain>
    </source>
</reference>
<dbReference type="EMBL" id="UGSQ01000003">
    <property type="protein sequence ID" value="SUB26198.1"/>
    <property type="molecule type" value="Genomic_DNA"/>
</dbReference>
<protein>
    <submittedName>
        <fullName evidence="6 7">Poly-beta-1,6-N-acetyl-D-glucosamine synthase</fullName>
        <ecNumber evidence="6">2.4.1.-</ecNumber>
    </submittedName>
</protein>
<keyword evidence="3 6" id="KW-0808">Transferase</keyword>
<evidence type="ECO:0000313" key="9">
    <source>
        <dbReference type="Proteomes" id="UP000294683"/>
    </source>
</evidence>
<sequence>MGTIFTVSGVCCLFRADLMRQVDGWSTNMITEDIDISWKLQTASYDIYYESRALCWVLMPETLRGLWKQRLRWTQGGAEVIMKYFPVVWRMRNRRLWPMYVEYFVTAIWAIFLVITTFLSILTFFMDVHISQWINVSIFKSSITILFSTFFLQCLFSLYIDSRYEKGLIRYVFPCIWYPWAYWLLNTTTLLIGIPKALFRNKSKHAVWISPDRGV</sequence>
<proteinExistence type="inferred from homology"/>
<comment type="similarity">
    <text evidence="1">Belongs to the glycosyltransferase 2 family.</text>
</comment>
<evidence type="ECO:0000313" key="8">
    <source>
        <dbReference type="Proteomes" id="UP000255113"/>
    </source>
</evidence>
<name>A0A379AVD8_AVIGA</name>
<feature type="transmembrane region" description="Helical" evidence="4">
    <location>
        <begin position="103"/>
        <end position="126"/>
    </location>
</feature>
<evidence type="ECO:0000313" key="6">
    <source>
        <dbReference type="EMBL" id="SUB26198.1"/>
    </source>
</evidence>
<evidence type="ECO:0000313" key="7">
    <source>
        <dbReference type="EMBL" id="TDP28508.1"/>
    </source>
</evidence>
<keyword evidence="2 6" id="KW-0328">Glycosyltransferase</keyword>
<keyword evidence="4" id="KW-0812">Transmembrane</keyword>
<dbReference type="AlphaFoldDB" id="A0A379AVD8"/>
<evidence type="ECO:0000256" key="4">
    <source>
        <dbReference type="SAM" id="Phobius"/>
    </source>
</evidence>
<evidence type="ECO:0000259" key="5">
    <source>
        <dbReference type="Pfam" id="PF13632"/>
    </source>
</evidence>
<evidence type="ECO:0000256" key="2">
    <source>
        <dbReference type="ARBA" id="ARBA00022676"/>
    </source>
</evidence>
<dbReference type="InterPro" id="IPR029044">
    <property type="entry name" value="Nucleotide-diphossugar_trans"/>
</dbReference>
<evidence type="ECO:0000256" key="1">
    <source>
        <dbReference type="ARBA" id="ARBA00006739"/>
    </source>
</evidence>
<dbReference type="SUPFAM" id="SSF53448">
    <property type="entry name" value="Nucleotide-diphospho-sugar transferases"/>
    <property type="match status" value="1"/>
</dbReference>
<organism evidence="6 8">
    <name type="scientific">Avibacterium gallinarum</name>
    <name type="common">Pasteurella gallinarum</name>
    <dbReference type="NCBI Taxonomy" id="755"/>
    <lineage>
        <taxon>Bacteria</taxon>
        <taxon>Pseudomonadati</taxon>
        <taxon>Pseudomonadota</taxon>
        <taxon>Gammaproteobacteria</taxon>
        <taxon>Pasteurellales</taxon>
        <taxon>Pasteurellaceae</taxon>
        <taxon>Avibacterium</taxon>
    </lineage>
</organism>
<feature type="transmembrane region" description="Helical" evidence="4">
    <location>
        <begin position="138"/>
        <end position="160"/>
    </location>
</feature>
<dbReference type="GO" id="GO:0016757">
    <property type="term" value="F:glycosyltransferase activity"/>
    <property type="evidence" value="ECO:0007669"/>
    <property type="project" value="UniProtKB-KW"/>
</dbReference>
<dbReference type="Gene3D" id="3.90.550.10">
    <property type="entry name" value="Spore Coat Polysaccharide Biosynthesis Protein SpsA, Chain A"/>
    <property type="match status" value="1"/>
</dbReference>
<evidence type="ECO:0000256" key="3">
    <source>
        <dbReference type="ARBA" id="ARBA00022679"/>
    </source>
</evidence>
<feature type="domain" description="Glycosyltransferase 2-like" evidence="5">
    <location>
        <begin position="3"/>
        <end position="134"/>
    </location>
</feature>
<dbReference type="Proteomes" id="UP000294683">
    <property type="component" value="Unassembled WGS sequence"/>
</dbReference>
<dbReference type="EMBL" id="SNXJ01000005">
    <property type="protein sequence ID" value="TDP28508.1"/>
    <property type="molecule type" value="Genomic_DNA"/>
</dbReference>
<keyword evidence="4" id="KW-0472">Membrane</keyword>
<gene>
    <name evidence="6" type="primary">pgaC_1</name>
    <name evidence="7" type="ORF">EV689_10550</name>
    <name evidence="6" type="ORF">NCTC11188_00536</name>
</gene>
<dbReference type="Pfam" id="PF13632">
    <property type="entry name" value="Glyco_trans_2_3"/>
    <property type="match status" value="1"/>
</dbReference>
<keyword evidence="4" id="KW-1133">Transmembrane helix</keyword>
<dbReference type="PANTHER" id="PTHR43630:SF1">
    <property type="entry name" value="POLY-BETA-1,6-N-ACETYL-D-GLUCOSAMINE SYNTHASE"/>
    <property type="match status" value="1"/>
</dbReference>
<accession>A0A379AVD8</accession>
<dbReference type="InterPro" id="IPR001173">
    <property type="entry name" value="Glyco_trans_2-like"/>
</dbReference>
<reference evidence="7 9" key="2">
    <citation type="submission" date="2019-03" db="EMBL/GenBank/DDBJ databases">
        <title>Genomic Encyclopedia of Type Strains, Phase IV (KMG-IV): sequencing the most valuable type-strain genomes for metagenomic binning, comparative biology and taxonomic classification.</title>
        <authorList>
            <person name="Goeker M."/>
        </authorList>
    </citation>
    <scope>NUCLEOTIDE SEQUENCE [LARGE SCALE GENOMIC DNA]</scope>
    <source>
        <strain evidence="7 9">DSM 17481</strain>
    </source>
</reference>
<keyword evidence="9" id="KW-1185">Reference proteome</keyword>
<dbReference type="RefSeq" id="WP_370445371.1">
    <property type="nucleotide sequence ID" value="NZ_JBMMGB010000008.1"/>
</dbReference>
<feature type="transmembrane region" description="Helical" evidence="4">
    <location>
        <begin position="180"/>
        <end position="199"/>
    </location>
</feature>